<dbReference type="InterPro" id="IPR051678">
    <property type="entry name" value="AGP_Transferase"/>
</dbReference>
<dbReference type="InterPro" id="IPR011009">
    <property type="entry name" value="Kinase-like_dom_sf"/>
</dbReference>
<evidence type="ECO:0000313" key="2">
    <source>
        <dbReference type="Proteomes" id="UP001302745"/>
    </source>
</evidence>
<proteinExistence type="predicted"/>
<organism evidence="1 2">
    <name type="scientific">Chaetomidium leptoderma</name>
    <dbReference type="NCBI Taxonomy" id="669021"/>
    <lineage>
        <taxon>Eukaryota</taxon>
        <taxon>Fungi</taxon>
        <taxon>Dikarya</taxon>
        <taxon>Ascomycota</taxon>
        <taxon>Pezizomycotina</taxon>
        <taxon>Sordariomycetes</taxon>
        <taxon>Sordariomycetidae</taxon>
        <taxon>Sordariales</taxon>
        <taxon>Chaetomiaceae</taxon>
        <taxon>Chaetomidium</taxon>
    </lineage>
</organism>
<evidence type="ECO:0000313" key="1">
    <source>
        <dbReference type="EMBL" id="KAK4151607.1"/>
    </source>
</evidence>
<dbReference type="EMBL" id="MU857008">
    <property type="protein sequence ID" value="KAK4151607.1"/>
    <property type="molecule type" value="Genomic_DNA"/>
</dbReference>
<sequence length="518" mass="59702">MPVTLPLYNGRRIGFTYAQESEEDIIQRIAWHSSAVSATAHLKRQSEQGLISSLAAHHLRIEATRCVVEPTKNWPFGSFNQCVPIGVHDPSTGTAGSRLLLRVPMAHRLTGMVDEKMRCEVATYIWMQENCPDIPIPRLYGFGFPDGRHFTHASLLPWHIRWTRSLRRRICAWFGWPVPSYYIENPWVHDFPAGYILLEFIDRGKPLAKSWFSQSADPAKRQNLFRGISRLILKLARVPLDRIGSFTFDPNTGTISLTNRPLTCCLAIIENDGAPRVMDADQTYESVDPYVADLLTLHDNRFLAQHNAVTSKEDCYYQMAIQAILRIMSHHYLDRALRQGPFYMQLTDLHQGNMIVDDDWNITGLIDLEWICSRSPQMIDIPHWITSRSVDEVCSPQYSAEYAAARESFMAAFKEEEREISGDLSETIEKAWSSKATWFFHSLDSINAMYQLFELQLRPQFISEQIPEQVDPYFAVFWTRQARETTIQKLREKKEYIAKLREMFQVETGIQLEGGDGE</sequence>
<keyword evidence="2" id="KW-1185">Reference proteome</keyword>
<evidence type="ECO:0008006" key="3">
    <source>
        <dbReference type="Google" id="ProtNLM"/>
    </source>
</evidence>
<name>A0AAN6VHF9_9PEZI</name>
<dbReference type="SUPFAM" id="SSF56112">
    <property type="entry name" value="Protein kinase-like (PK-like)"/>
    <property type="match status" value="1"/>
</dbReference>
<dbReference type="Proteomes" id="UP001302745">
    <property type="component" value="Unassembled WGS sequence"/>
</dbReference>
<dbReference type="PANTHER" id="PTHR21310">
    <property type="entry name" value="AMINOGLYCOSIDE PHOSPHOTRANSFERASE-RELATED-RELATED"/>
    <property type="match status" value="1"/>
</dbReference>
<reference evidence="1" key="1">
    <citation type="journal article" date="2023" name="Mol. Phylogenet. Evol.">
        <title>Genome-scale phylogeny and comparative genomics of the fungal order Sordariales.</title>
        <authorList>
            <person name="Hensen N."/>
            <person name="Bonometti L."/>
            <person name="Westerberg I."/>
            <person name="Brannstrom I.O."/>
            <person name="Guillou S."/>
            <person name="Cros-Aarteil S."/>
            <person name="Calhoun S."/>
            <person name="Haridas S."/>
            <person name="Kuo A."/>
            <person name="Mondo S."/>
            <person name="Pangilinan J."/>
            <person name="Riley R."/>
            <person name="LaButti K."/>
            <person name="Andreopoulos B."/>
            <person name="Lipzen A."/>
            <person name="Chen C."/>
            <person name="Yan M."/>
            <person name="Daum C."/>
            <person name="Ng V."/>
            <person name="Clum A."/>
            <person name="Steindorff A."/>
            <person name="Ohm R.A."/>
            <person name="Martin F."/>
            <person name="Silar P."/>
            <person name="Natvig D.O."/>
            <person name="Lalanne C."/>
            <person name="Gautier V."/>
            <person name="Ament-Velasquez S.L."/>
            <person name="Kruys A."/>
            <person name="Hutchinson M.I."/>
            <person name="Powell A.J."/>
            <person name="Barry K."/>
            <person name="Miller A.N."/>
            <person name="Grigoriev I.V."/>
            <person name="Debuchy R."/>
            <person name="Gladieux P."/>
            <person name="Hiltunen Thoren M."/>
            <person name="Johannesson H."/>
        </authorList>
    </citation>
    <scope>NUCLEOTIDE SEQUENCE</scope>
    <source>
        <strain evidence="1">CBS 538.74</strain>
    </source>
</reference>
<accession>A0AAN6VHF9</accession>
<gene>
    <name evidence="1" type="ORF">C8A00DRAFT_45227</name>
</gene>
<protein>
    <recommendedName>
        <fullName evidence="3">Aminoglycoside phosphotransferase domain-containing protein</fullName>
    </recommendedName>
</protein>
<dbReference type="PANTHER" id="PTHR21310:SF37">
    <property type="entry name" value="AMINOGLYCOSIDE PHOSPHOTRANSFERASE DOMAIN-CONTAINING PROTEIN"/>
    <property type="match status" value="1"/>
</dbReference>
<comment type="caution">
    <text evidence="1">The sequence shown here is derived from an EMBL/GenBank/DDBJ whole genome shotgun (WGS) entry which is preliminary data.</text>
</comment>
<dbReference type="AlphaFoldDB" id="A0AAN6VHF9"/>
<reference evidence="1" key="2">
    <citation type="submission" date="2023-05" db="EMBL/GenBank/DDBJ databases">
        <authorList>
            <consortium name="Lawrence Berkeley National Laboratory"/>
            <person name="Steindorff A."/>
            <person name="Hensen N."/>
            <person name="Bonometti L."/>
            <person name="Westerberg I."/>
            <person name="Brannstrom I.O."/>
            <person name="Guillou S."/>
            <person name="Cros-Aarteil S."/>
            <person name="Calhoun S."/>
            <person name="Haridas S."/>
            <person name="Kuo A."/>
            <person name="Mondo S."/>
            <person name="Pangilinan J."/>
            <person name="Riley R."/>
            <person name="Labutti K."/>
            <person name="Andreopoulos B."/>
            <person name="Lipzen A."/>
            <person name="Chen C."/>
            <person name="Yanf M."/>
            <person name="Daum C."/>
            <person name="Ng V."/>
            <person name="Clum A."/>
            <person name="Ohm R."/>
            <person name="Martin F."/>
            <person name="Silar P."/>
            <person name="Natvig D."/>
            <person name="Lalanne C."/>
            <person name="Gautier V."/>
            <person name="Ament-Velasquez S.L."/>
            <person name="Kruys A."/>
            <person name="Hutchinson M.I."/>
            <person name="Powell A.J."/>
            <person name="Barry K."/>
            <person name="Miller A.N."/>
            <person name="Grigoriev I.V."/>
            <person name="Debuchy R."/>
            <person name="Gladieux P."/>
            <person name="Thoren M.H."/>
            <person name="Johannesson H."/>
        </authorList>
    </citation>
    <scope>NUCLEOTIDE SEQUENCE</scope>
    <source>
        <strain evidence="1">CBS 538.74</strain>
    </source>
</reference>